<dbReference type="NCBIfam" id="NF008268">
    <property type="entry name" value="PRK11040.1"/>
    <property type="match status" value="1"/>
</dbReference>
<evidence type="ECO:0000256" key="1">
    <source>
        <dbReference type="ARBA" id="ARBA00005836"/>
    </source>
</evidence>
<dbReference type="InterPro" id="IPR045569">
    <property type="entry name" value="Metalloprtase-TldD/E_C"/>
</dbReference>
<accession>A0A9X4NR57</accession>
<reference evidence="6" key="1">
    <citation type="submission" date="2013-01" db="EMBL/GenBank/DDBJ databases">
        <title>Genome draft of Hydrogenophaga taeniospiralis 2K1.</title>
        <authorList>
            <person name="Gomila M."/>
            <person name="Lalucat J."/>
        </authorList>
    </citation>
    <scope>NUCLEOTIDE SEQUENCE</scope>
    <source>
        <strain evidence="6">CCUG 15921</strain>
    </source>
</reference>
<dbReference type="GO" id="GO:0005829">
    <property type="term" value="C:cytosol"/>
    <property type="evidence" value="ECO:0007669"/>
    <property type="project" value="TreeGrafter"/>
</dbReference>
<evidence type="ECO:0000259" key="3">
    <source>
        <dbReference type="Pfam" id="PF01523"/>
    </source>
</evidence>
<name>A0A9X4NR57_9BURK</name>
<dbReference type="GO" id="GO:0006508">
    <property type="term" value="P:proteolysis"/>
    <property type="evidence" value="ECO:0007669"/>
    <property type="project" value="InterPro"/>
</dbReference>
<dbReference type="InterPro" id="IPR036059">
    <property type="entry name" value="TldD/PmbA_sf"/>
</dbReference>
<keyword evidence="7" id="KW-1185">Reference proteome</keyword>
<dbReference type="InterPro" id="IPR047657">
    <property type="entry name" value="PmbA"/>
</dbReference>
<dbReference type="InterPro" id="IPR045570">
    <property type="entry name" value="Metalloprtase-TldD/E_cen_dom"/>
</dbReference>
<dbReference type="PANTHER" id="PTHR43421:SF1">
    <property type="entry name" value="METALLOPROTEASE PMBA"/>
    <property type="match status" value="1"/>
</dbReference>
<dbReference type="GO" id="GO:0008237">
    <property type="term" value="F:metallopeptidase activity"/>
    <property type="evidence" value="ECO:0007669"/>
    <property type="project" value="InterPro"/>
</dbReference>
<evidence type="ECO:0000256" key="2">
    <source>
        <dbReference type="SAM" id="MobiDB-lite"/>
    </source>
</evidence>
<dbReference type="Pfam" id="PF19289">
    <property type="entry name" value="PmbA_TldD_3rd"/>
    <property type="match status" value="1"/>
</dbReference>
<proteinExistence type="inferred from homology"/>
<dbReference type="InterPro" id="IPR002510">
    <property type="entry name" value="Metalloprtase-TldD/E_N"/>
</dbReference>
<feature type="region of interest" description="Disordered" evidence="2">
    <location>
        <begin position="1"/>
        <end position="25"/>
    </location>
</feature>
<evidence type="ECO:0000259" key="5">
    <source>
        <dbReference type="Pfam" id="PF19290"/>
    </source>
</evidence>
<dbReference type="RefSeq" id="WP_068174115.1">
    <property type="nucleotide sequence ID" value="NZ_AOGK01000011.1"/>
</dbReference>
<dbReference type="Proteomes" id="UP001152876">
    <property type="component" value="Unassembled WGS sequence"/>
</dbReference>
<sequence length="483" mass="51374">MKKALNTPAPVPATAPRSATAADGRTPLTGFQYARGQFEDLVDLALGHARQLGAVDAAAEVSEGAGLSVSVRKGELENVERNRDKSLGVTVYLGQKRGNASTSDFSPDAIRQTVQAAYDIARFTAEDPVAGLPDPQDVADSYPDLDLFHPWSINSEEALRIALACEAAAFATSKQIRNSEGAGVSAQQSHFFTAHMRGGERGKPGIFSGGYASSRHSLSVAPIAGKGANMQRDHWYSSMRSPEELASPQAVGRYAAERALARLNGRKIATTECPVLFESPLAAGLLGAYVQATSGGALYRKTTFLNDSLGKRVLAKHLDIVEDPHLRNGKGSSPFDDEGVRTVKRKVLSAGRVQGYFLSTYSARKLGMRTTGNAGGSHNLTLTSRLTQPGDDLQAMLKKLGRGLFVTELMGQGVNYVTGDYSRGASGYWVENGEIAYPVHEITIAGNLKDMFLGLDAVGADAYNYGAKTVGSVLINRMKVAGS</sequence>
<dbReference type="OrthoDB" id="9803618at2"/>
<dbReference type="Pfam" id="PF01523">
    <property type="entry name" value="PmbA_TldD_1st"/>
    <property type="match status" value="1"/>
</dbReference>
<dbReference type="Gene3D" id="3.30.2290.10">
    <property type="entry name" value="PmbA/TldD superfamily"/>
    <property type="match status" value="1"/>
</dbReference>
<evidence type="ECO:0000259" key="4">
    <source>
        <dbReference type="Pfam" id="PF19289"/>
    </source>
</evidence>
<dbReference type="SUPFAM" id="SSF111283">
    <property type="entry name" value="Putative modulator of DNA gyrase, PmbA/TldD"/>
    <property type="match status" value="1"/>
</dbReference>
<organism evidence="6 7">
    <name type="scientific">Hydrogenophaga taeniospiralis CCUG 15921</name>
    <dbReference type="NCBI Taxonomy" id="1281780"/>
    <lineage>
        <taxon>Bacteria</taxon>
        <taxon>Pseudomonadati</taxon>
        <taxon>Pseudomonadota</taxon>
        <taxon>Betaproteobacteria</taxon>
        <taxon>Burkholderiales</taxon>
        <taxon>Comamonadaceae</taxon>
        <taxon>Hydrogenophaga</taxon>
    </lineage>
</organism>
<feature type="domain" description="Metalloprotease TldD/E central" evidence="5">
    <location>
        <begin position="149"/>
        <end position="263"/>
    </location>
</feature>
<comment type="similarity">
    <text evidence="1">Belongs to the peptidase U62 family.</text>
</comment>
<dbReference type="Pfam" id="PF19290">
    <property type="entry name" value="PmbA_TldD_2nd"/>
    <property type="match status" value="1"/>
</dbReference>
<gene>
    <name evidence="6" type="ORF">H010_13171</name>
</gene>
<dbReference type="AlphaFoldDB" id="A0A9X4NR57"/>
<feature type="domain" description="Metalloprotease TldD/E N-terminal" evidence="3">
    <location>
        <begin position="61"/>
        <end position="121"/>
    </location>
</feature>
<comment type="caution">
    <text evidence="6">The sequence shown here is derived from an EMBL/GenBank/DDBJ whole genome shotgun (WGS) entry which is preliminary data.</text>
</comment>
<evidence type="ECO:0000313" key="7">
    <source>
        <dbReference type="Proteomes" id="UP001152876"/>
    </source>
</evidence>
<protein>
    <submittedName>
        <fullName evidence="6">PmbA protein</fullName>
    </submittedName>
</protein>
<feature type="domain" description="Metalloprotease TldD/E C-terminal" evidence="4">
    <location>
        <begin position="271"/>
        <end position="482"/>
    </location>
</feature>
<dbReference type="EMBL" id="AOGK01000011">
    <property type="protein sequence ID" value="MDG5976210.1"/>
    <property type="molecule type" value="Genomic_DNA"/>
</dbReference>
<dbReference type="InterPro" id="IPR035068">
    <property type="entry name" value="TldD/PmbA_N"/>
</dbReference>
<dbReference type="PANTHER" id="PTHR43421">
    <property type="entry name" value="METALLOPROTEASE PMBA"/>
    <property type="match status" value="1"/>
</dbReference>
<evidence type="ECO:0000313" key="6">
    <source>
        <dbReference type="EMBL" id="MDG5976210.1"/>
    </source>
</evidence>